<evidence type="ECO:0000256" key="2">
    <source>
        <dbReference type="ARBA" id="ARBA00005061"/>
    </source>
</evidence>
<evidence type="ECO:0000256" key="10">
    <source>
        <dbReference type="ARBA" id="ARBA00048807"/>
    </source>
</evidence>
<comment type="cofactor">
    <cofactor evidence="1">
        <name>Zn(2+)</name>
        <dbReference type="ChEBI" id="CHEBI:29105"/>
    </cofactor>
</comment>
<comment type="similarity">
    <text evidence="3">Belongs to the PTPS family. QueD subfamily.</text>
</comment>
<proteinExistence type="inferred from homology"/>
<dbReference type="EMBL" id="JAATEP010000025">
    <property type="protein sequence ID" value="NJP93890.1"/>
    <property type="molecule type" value="Genomic_DNA"/>
</dbReference>
<evidence type="ECO:0000256" key="5">
    <source>
        <dbReference type="ARBA" id="ARBA00018141"/>
    </source>
</evidence>
<organism evidence="11 12">
    <name type="scientific">Nonomuraea composti</name>
    <dbReference type="NCBI Taxonomy" id="2720023"/>
    <lineage>
        <taxon>Bacteria</taxon>
        <taxon>Bacillati</taxon>
        <taxon>Actinomycetota</taxon>
        <taxon>Actinomycetes</taxon>
        <taxon>Streptosporangiales</taxon>
        <taxon>Streptosporangiaceae</taxon>
        <taxon>Nonomuraea</taxon>
    </lineage>
</organism>
<dbReference type="Proteomes" id="UP000696294">
    <property type="component" value="Unassembled WGS sequence"/>
</dbReference>
<accession>A0ABX1BBF5</accession>
<dbReference type="PANTHER" id="PTHR12589">
    <property type="entry name" value="PYRUVOYL TETRAHYDROBIOPTERIN SYNTHASE"/>
    <property type="match status" value="1"/>
</dbReference>
<evidence type="ECO:0000256" key="6">
    <source>
        <dbReference type="ARBA" id="ARBA00022723"/>
    </source>
</evidence>
<reference evidence="11 12" key="1">
    <citation type="submission" date="2020-03" db="EMBL/GenBank/DDBJ databases">
        <title>WGS of actinomycetes isolated from Thailand.</title>
        <authorList>
            <person name="Thawai C."/>
        </authorList>
    </citation>
    <scope>NUCLEOTIDE SEQUENCE [LARGE SCALE GENOMIC DNA]</scope>
    <source>
        <strain evidence="11 12">FMUSA5-5</strain>
    </source>
</reference>
<dbReference type="InterPro" id="IPR038418">
    <property type="entry name" value="6-PTP_synth/QueD_sf"/>
</dbReference>
<evidence type="ECO:0000256" key="4">
    <source>
        <dbReference type="ARBA" id="ARBA00012982"/>
    </source>
</evidence>
<evidence type="ECO:0000256" key="7">
    <source>
        <dbReference type="ARBA" id="ARBA00022833"/>
    </source>
</evidence>
<dbReference type="InterPro" id="IPR007115">
    <property type="entry name" value="6-PTP_synth/QueD"/>
</dbReference>
<sequence length="165" mass="17874">MTHRIRVCHNFETAHRLPHLGGKCHSLHGHSWWAEVVVEAEELSADQTIVEFGPFKKELRAFIDAHLDHGAMLGADDPLAPLLAAHGSKVYLFGQAPYVRDLPHPTVEAVAVLLARASEAILDGRERAAGARVGRVLVTETQVNAAEYVPGNGGRTPSLRRPAAS</sequence>
<evidence type="ECO:0000313" key="12">
    <source>
        <dbReference type="Proteomes" id="UP000696294"/>
    </source>
</evidence>
<dbReference type="Gene3D" id="3.30.479.10">
    <property type="entry name" value="6-pyruvoyl tetrahydropterin synthase/QueD"/>
    <property type="match status" value="1"/>
</dbReference>
<evidence type="ECO:0000313" key="11">
    <source>
        <dbReference type="EMBL" id="NJP93890.1"/>
    </source>
</evidence>
<dbReference type="Pfam" id="PF01242">
    <property type="entry name" value="PTPS"/>
    <property type="match status" value="1"/>
</dbReference>
<keyword evidence="8" id="KW-0456">Lyase</keyword>
<dbReference type="RefSeq" id="WP_168014329.1">
    <property type="nucleotide sequence ID" value="NZ_JAATEP010000025.1"/>
</dbReference>
<keyword evidence="12" id="KW-1185">Reference proteome</keyword>
<protein>
    <recommendedName>
        <fullName evidence="5">6-carboxy-5,6,7,8-tetrahydropterin synthase</fullName>
        <ecNumber evidence="4">4.1.2.50</ecNumber>
    </recommendedName>
    <alternativeName>
        <fullName evidence="9">Queuosine biosynthesis protein QueD</fullName>
    </alternativeName>
</protein>
<comment type="catalytic activity">
    <reaction evidence="10">
        <text>7,8-dihydroneopterin 3'-triphosphate + H2O = 6-carboxy-5,6,7,8-tetrahydropterin + triphosphate + acetaldehyde + 2 H(+)</text>
        <dbReference type="Rhea" id="RHEA:27966"/>
        <dbReference type="ChEBI" id="CHEBI:15343"/>
        <dbReference type="ChEBI" id="CHEBI:15377"/>
        <dbReference type="ChEBI" id="CHEBI:15378"/>
        <dbReference type="ChEBI" id="CHEBI:18036"/>
        <dbReference type="ChEBI" id="CHEBI:58462"/>
        <dbReference type="ChEBI" id="CHEBI:61032"/>
        <dbReference type="EC" id="4.1.2.50"/>
    </reaction>
</comment>
<name>A0ABX1BBF5_9ACTN</name>
<evidence type="ECO:0000256" key="8">
    <source>
        <dbReference type="ARBA" id="ARBA00023239"/>
    </source>
</evidence>
<dbReference type="PANTHER" id="PTHR12589:SF7">
    <property type="entry name" value="6-PYRUVOYL TETRAHYDROBIOPTERIN SYNTHASE"/>
    <property type="match status" value="1"/>
</dbReference>
<comment type="pathway">
    <text evidence="2">Purine metabolism; 7-cyano-7-deazaguanine biosynthesis.</text>
</comment>
<keyword evidence="7" id="KW-0862">Zinc</keyword>
<evidence type="ECO:0000256" key="1">
    <source>
        <dbReference type="ARBA" id="ARBA00001947"/>
    </source>
</evidence>
<dbReference type="SUPFAM" id="SSF55620">
    <property type="entry name" value="Tetrahydrobiopterin biosynthesis enzymes-like"/>
    <property type="match status" value="1"/>
</dbReference>
<evidence type="ECO:0000256" key="3">
    <source>
        <dbReference type="ARBA" id="ARBA00008900"/>
    </source>
</evidence>
<dbReference type="EC" id="4.1.2.50" evidence="4"/>
<comment type="caution">
    <text evidence="11">The sequence shown here is derived from an EMBL/GenBank/DDBJ whole genome shotgun (WGS) entry which is preliminary data.</text>
</comment>
<gene>
    <name evidence="11" type="ORF">HCN51_31380</name>
</gene>
<evidence type="ECO:0000256" key="9">
    <source>
        <dbReference type="ARBA" id="ARBA00031449"/>
    </source>
</evidence>
<keyword evidence="6" id="KW-0479">Metal-binding</keyword>